<feature type="region of interest" description="Disordered" evidence="1">
    <location>
        <begin position="1"/>
        <end position="20"/>
    </location>
</feature>
<dbReference type="AlphaFoldDB" id="A0A2P2PE15"/>
<dbReference type="EMBL" id="GGEC01072486">
    <property type="protein sequence ID" value="MBX52970.1"/>
    <property type="molecule type" value="Transcribed_RNA"/>
</dbReference>
<name>A0A2P2PE15_RHIMU</name>
<evidence type="ECO:0000256" key="1">
    <source>
        <dbReference type="SAM" id="MobiDB-lite"/>
    </source>
</evidence>
<evidence type="ECO:0000313" key="2">
    <source>
        <dbReference type="EMBL" id="MBX52970.1"/>
    </source>
</evidence>
<reference evidence="2" key="1">
    <citation type="submission" date="2018-02" db="EMBL/GenBank/DDBJ databases">
        <title>Rhizophora mucronata_Transcriptome.</title>
        <authorList>
            <person name="Meera S.P."/>
            <person name="Sreeshan A."/>
            <person name="Augustine A."/>
        </authorList>
    </citation>
    <scope>NUCLEOTIDE SEQUENCE</scope>
    <source>
        <tissue evidence="2">Leaf</tissue>
    </source>
</reference>
<accession>A0A2P2PE15</accession>
<protein>
    <submittedName>
        <fullName evidence="2">Uncharacterized protein</fullName>
    </submittedName>
</protein>
<organism evidence="2">
    <name type="scientific">Rhizophora mucronata</name>
    <name type="common">Asiatic mangrove</name>
    <dbReference type="NCBI Taxonomy" id="61149"/>
    <lineage>
        <taxon>Eukaryota</taxon>
        <taxon>Viridiplantae</taxon>
        <taxon>Streptophyta</taxon>
        <taxon>Embryophyta</taxon>
        <taxon>Tracheophyta</taxon>
        <taxon>Spermatophyta</taxon>
        <taxon>Magnoliopsida</taxon>
        <taxon>eudicotyledons</taxon>
        <taxon>Gunneridae</taxon>
        <taxon>Pentapetalae</taxon>
        <taxon>rosids</taxon>
        <taxon>fabids</taxon>
        <taxon>Malpighiales</taxon>
        <taxon>Rhizophoraceae</taxon>
        <taxon>Rhizophora</taxon>
    </lineage>
</organism>
<proteinExistence type="predicted"/>
<sequence>MTRPIDGNSHSNVNCFRELR</sequence>